<sequence length="91" mass="9965">MIIHFAIRRGERHGAKQIVRNIVLPGIGMVLTGVLRANLHFDALTYGLIWLTIGIVTLLVLTRALRKRLGVKLDQDGDAAVVTREGAPARS</sequence>
<protein>
    <submittedName>
        <fullName evidence="2">Uncharacterized protein</fullName>
    </submittedName>
</protein>
<evidence type="ECO:0000313" key="2">
    <source>
        <dbReference type="EMBL" id="NEN07719.1"/>
    </source>
</evidence>
<name>A0A6L9Y1Z9_9MICO</name>
<gene>
    <name evidence="2" type="ORF">G3T36_17830</name>
</gene>
<reference evidence="2 3" key="1">
    <citation type="journal article" date="2014" name="J. Microbiol.">
        <title>Diaminobutyricibacter tongyongensis gen. nov., sp. nov. and Homoserinibacter gongjuensis gen. nov., sp. nov. belong to the family Microbacteriaceae.</title>
        <authorList>
            <person name="Kim S.J."/>
            <person name="Ahn J.H."/>
            <person name="Weon H.Y."/>
            <person name="Hamada M."/>
            <person name="Suzuki K."/>
            <person name="Kwon S.W."/>
        </authorList>
    </citation>
    <scope>NUCLEOTIDE SEQUENCE [LARGE SCALE GENOMIC DNA]</scope>
    <source>
        <strain evidence="2 3">NBRC 108724</strain>
    </source>
</reference>
<evidence type="ECO:0000256" key="1">
    <source>
        <dbReference type="SAM" id="Phobius"/>
    </source>
</evidence>
<evidence type="ECO:0000313" key="3">
    <source>
        <dbReference type="Proteomes" id="UP000474967"/>
    </source>
</evidence>
<keyword evidence="1" id="KW-1133">Transmembrane helix</keyword>
<keyword evidence="3" id="KW-1185">Reference proteome</keyword>
<feature type="transmembrane region" description="Helical" evidence="1">
    <location>
        <begin position="43"/>
        <end position="62"/>
    </location>
</feature>
<comment type="caution">
    <text evidence="2">The sequence shown here is derived from an EMBL/GenBank/DDBJ whole genome shotgun (WGS) entry which is preliminary data.</text>
</comment>
<proteinExistence type="predicted"/>
<dbReference type="RefSeq" id="WP_163291212.1">
    <property type="nucleotide sequence ID" value="NZ_JAAGWY010000005.1"/>
</dbReference>
<keyword evidence="1" id="KW-0812">Transmembrane</keyword>
<feature type="transmembrane region" description="Helical" evidence="1">
    <location>
        <begin position="18"/>
        <end position="37"/>
    </location>
</feature>
<dbReference type="AlphaFoldDB" id="A0A6L9Y1Z9"/>
<accession>A0A6L9Y1Z9</accession>
<dbReference type="Proteomes" id="UP000474967">
    <property type="component" value="Unassembled WGS sequence"/>
</dbReference>
<organism evidence="2 3">
    <name type="scientific">Leifsonia tongyongensis</name>
    <dbReference type="NCBI Taxonomy" id="1268043"/>
    <lineage>
        <taxon>Bacteria</taxon>
        <taxon>Bacillati</taxon>
        <taxon>Actinomycetota</taxon>
        <taxon>Actinomycetes</taxon>
        <taxon>Micrococcales</taxon>
        <taxon>Microbacteriaceae</taxon>
        <taxon>Leifsonia</taxon>
    </lineage>
</organism>
<keyword evidence="1" id="KW-0472">Membrane</keyword>
<dbReference type="EMBL" id="JAAGWY010000005">
    <property type="protein sequence ID" value="NEN07719.1"/>
    <property type="molecule type" value="Genomic_DNA"/>
</dbReference>